<dbReference type="Proteomes" id="UP000507470">
    <property type="component" value="Unassembled WGS sequence"/>
</dbReference>
<sequence length="159" mass="18017">MPKTPPSSIKISTADQIENSVEKLRNLNLCEKETGARVAKKSRQQLNFSTELEHAYSQQNVIKMQHEEEDQVLLNDHEYSIPNKALETSEKVAEDFIKEAVSHSVPARISKGQGANPEKGHLTRSFCSYSHTSYTWERPFLSLLCLMVIQQQLCSVNAQ</sequence>
<gene>
    <name evidence="1" type="ORF">MCOR_54418</name>
</gene>
<name>A0A6J8ERD2_MYTCO</name>
<reference evidence="1 2" key="1">
    <citation type="submission" date="2020-06" db="EMBL/GenBank/DDBJ databases">
        <authorList>
            <person name="Li R."/>
            <person name="Bekaert M."/>
        </authorList>
    </citation>
    <scope>NUCLEOTIDE SEQUENCE [LARGE SCALE GENOMIC DNA]</scope>
    <source>
        <strain evidence="2">wild</strain>
    </source>
</reference>
<proteinExistence type="predicted"/>
<evidence type="ECO:0000313" key="1">
    <source>
        <dbReference type="EMBL" id="CAC5422366.1"/>
    </source>
</evidence>
<dbReference type="AlphaFoldDB" id="A0A6J8ERD2"/>
<protein>
    <submittedName>
        <fullName evidence="1">Uncharacterized protein</fullName>
    </submittedName>
</protein>
<organism evidence="1 2">
    <name type="scientific">Mytilus coruscus</name>
    <name type="common">Sea mussel</name>
    <dbReference type="NCBI Taxonomy" id="42192"/>
    <lineage>
        <taxon>Eukaryota</taxon>
        <taxon>Metazoa</taxon>
        <taxon>Spiralia</taxon>
        <taxon>Lophotrochozoa</taxon>
        <taxon>Mollusca</taxon>
        <taxon>Bivalvia</taxon>
        <taxon>Autobranchia</taxon>
        <taxon>Pteriomorphia</taxon>
        <taxon>Mytilida</taxon>
        <taxon>Mytiloidea</taxon>
        <taxon>Mytilidae</taxon>
        <taxon>Mytilinae</taxon>
        <taxon>Mytilus</taxon>
    </lineage>
</organism>
<keyword evidence="2" id="KW-1185">Reference proteome</keyword>
<dbReference type="OrthoDB" id="6104512at2759"/>
<accession>A0A6J8ERD2</accession>
<evidence type="ECO:0000313" key="2">
    <source>
        <dbReference type="Proteomes" id="UP000507470"/>
    </source>
</evidence>
<dbReference type="EMBL" id="CACVKT020009575">
    <property type="protein sequence ID" value="CAC5422366.1"/>
    <property type="molecule type" value="Genomic_DNA"/>
</dbReference>